<dbReference type="CDD" id="cd02503">
    <property type="entry name" value="MobA"/>
    <property type="match status" value="1"/>
</dbReference>
<comment type="similarity">
    <text evidence="8">Belongs to the MobA family.</text>
</comment>
<comment type="caution">
    <text evidence="8">Lacks conserved residue(s) required for the propagation of feature annotation.</text>
</comment>
<evidence type="ECO:0000256" key="8">
    <source>
        <dbReference type="HAMAP-Rule" id="MF_00316"/>
    </source>
</evidence>
<name>A0ABS2QG05_9BACI</name>
<keyword evidence="4 8" id="KW-0547">Nucleotide-binding</keyword>
<evidence type="ECO:0000256" key="7">
    <source>
        <dbReference type="ARBA" id="ARBA00023150"/>
    </source>
</evidence>
<dbReference type="GO" id="GO:0061603">
    <property type="term" value="F:molybdenum cofactor guanylyltransferase activity"/>
    <property type="evidence" value="ECO:0007669"/>
    <property type="project" value="UniProtKB-EC"/>
</dbReference>
<comment type="cofactor">
    <cofactor evidence="8">
        <name>Mg(2+)</name>
        <dbReference type="ChEBI" id="CHEBI:18420"/>
    </cofactor>
</comment>
<feature type="binding site" evidence="8">
    <location>
        <position position="100"/>
    </location>
    <ligand>
        <name>GTP</name>
        <dbReference type="ChEBI" id="CHEBI:37565"/>
    </ligand>
</feature>
<feature type="binding site" evidence="8">
    <location>
        <position position="100"/>
    </location>
    <ligand>
        <name>Mg(2+)</name>
        <dbReference type="ChEBI" id="CHEBI:18420"/>
    </ligand>
</feature>
<keyword evidence="6 8" id="KW-0342">GTP-binding</keyword>
<dbReference type="PANTHER" id="PTHR19136:SF81">
    <property type="entry name" value="MOLYBDENUM COFACTOR GUANYLYLTRANSFERASE"/>
    <property type="match status" value="1"/>
</dbReference>
<keyword evidence="11" id="KW-1185">Reference proteome</keyword>
<reference evidence="10 11" key="1">
    <citation type="submission" date="2021-01" db="EMBL/GenBank/DDBJ databases">
        <title>Genomic Encyclopedia of Type Strains, Phase IV (KMG-IV): sequencing the most valuable type-strain genomes for metagenomic binning, comparative biology and taxonomic classification.</title>
        <authorList>
            <person name="Goeker M."/>
        </authorList>
    </citation>
    <scope>NUCLEOTIDE SEQUENCE [LARGE SCALE GENOMIC DNA]</scope>
    <source>
        <strain evidence="10 11">DSM 105482</strain>
    </source>
</reference>
<evidence type="ECO:0000259" key="9">
    <source>
        <dbReference type="Pfam" id="PF12804"/>
    </source>
</evidence>
<evidence type="ECO:0000256" key="2">
    <source>
        <dbReference type="ARBA" id="ARBA00022679"/>
    </source>
</evidence>
<dbReference type="EC" id="2.7.7.77" evidence="8"/>
<organism evidence="10 11">
    <name type="scientific">Peribacillus deserti</name>
    <dbReference type="NCBI Taxonomy" id="673318"/>
    <lineage>
        <taxon>Bacteria</taxon>
        <taxon>Bacillati</taxon>
        <taxon>Bacillota</taxon>
        <taxon>Bacilli</taxon>
        <taxon>Bacillales</taxon>
        <taxon>Bacillaceae</taxon>
        <taxon>Peribacillus</taxon>
    </lineage>
</organism>
<feature type="domain" description="MobA-like NTP transferase" evidence="9">
    <location>
        <begin position="5"/>
        <end position="162"/>
    </location>
</feature>
<keyword evidence="10" id="KW-0548">Nucleotidyltransferase</keyword>
<gene>
    <name evidence="8" type="primary">mobA</name>
    <name evidence="10" type="ORF">JOC77_001510</name>
</gene>
<dbReference type="Proteomes" id="UP000823486">
    <property type="component" value="Unassembled WGS sequence"/>
</dbReference>
<dbReference type="SUPFAM" id="SSF53448">
    <property type="entry name" value="Nucleotide-diphospho-sugar transferases"/>
    <property type="match status" value="1"/>
</dbReference>
<evidence type="ECO:0000313" key="10">
    <source>
        <dbReference type="EMBL" id="MBM7692083.1"/>
    </source>
</evidence>
<dbReference type="PANTHER" id="PTHR19136">
    <property type="entry name" value="MOLYBDENUM COFACTOR GUANYLYLTRANSFERASE"/>
    <property type="match status" value="1"/>
</dbReference>
<comment type="catalytic activity">
    <reaction evidence="8">
        <text>Mo-molybdopterin + GTP + H(+) = Mo-molybdopterin guanine dinucleotide + diphosphate</text>
        <dbReference type="Rhea" id="RHEA:34243"/>
        <dbReference type="ChEBI" id="CHEBI:15378"/>
        <dbReference type="ChEBI" id="CHEBI:33019"/>
        <dbReference type="ChEBI" id="CHEBI:37565"/>
        <dbReference type="ChEBI" id="CHEBI:71302"/>
        <dbReference type="ChEBI" id="CHEBI:71310"/>
        <dbReference type="EC" id="2.7.7.77"/>
    </reaction>
</comment>
<dbReference type="InterPro" id="IPR029044">
    <property type="entry name" value="Nucleotide-diphossugar_trans"/>
</dbReference>
<comment type="domain">
    <text evidence="8">The N-terminal domain determines nucleotide recognition and specific binding, while the C-terminal domain determines the specific binding to the target protein.</text>
</comment>
<protein>
    <recommendedName>
        <fullName evidence="8">Probable molybdenum cofactor guanylyltransferase</fullName>
        <shortName evidence="8">MoCo guanylyltransferase</shortName>
        <ecNumber evidence="8">2.7.7.77</ecNumber>
    </recommendedName>
    <alternativeName>
        <fullName evidence="8">GTP:molybdopterin guanylyltransferase</fullName>
    </alternativeName>
    <alternativeName>
        <fullName evidence="8">Mo-MPT guanylyltransferase</fullName>
    </alternativeName>
    <alternativeName>
        <fullName evidence="8">Molybdopterin guanylyltransferase</fullName>
    </alternativeName>
    <alternativeName>
        <fullName evidence="8">Molybdopterin-guanine dinucleotide synthase</fullName>
        <shortName evidence="8">MGD synthase</shortName>
    </alternativeName>
</protein>
<comment type="function">
    <text evidence="8">Transfers a GMP moiety from GTP to Mo-molybdopterin (Mo-MPT) cofactor (Moco or molybdenum cofactor) to form Mo-molybdopterin guanine dinucleotide (Mo-MGD) cofactor.</text>
</comment>
<evidence type="ECO:0000256" key="4">
    <source>
        <dbReference type="ARBA" id="ARBA00022741"/>
    </source>
</evidence>
<dbReference type="Pfam" id="PF12804">
    <property type="entry name" value="NTP_transf_3"/>
    <property type="match status" value="1"/>
</dbReference>
<keyword evidence="7 8" id="KW-0501">Molybdenum cofactor biosynthesis</keyword>
<accession>A0ABS2QG05</accession>
<dbReference type="InterPro" id="IPR025877">
    <property type="entry name" value="MobA-like_NTP_Trfase"/>
</dbReference>
<evidence type="ECO:0000256" key="5">
    <source>
        <dbReference type="ARBA" id="ARBA00022842"/>
    </source>
</evidence>
<feature type="binding site" evidence="8">
    <location>
        <position position="20"/>
    </location>
    <ligand>
        <name>GTP</name>
        <dbReference type="ChEBI" id="CHEBI:37565"/>
    </ligand>
</feature>
<dbReference type="HAMAP" id="MF_00316">
    <property type="entry name" value="MobA"/>
    <property type="match status" value="1"/>
</dbReference>
<keyword evidence="3 8" id="KW-0479">Metal-binding</keyword>
<evidence type="ECO:0000256" key="3">
    <source>
        <dbReference type="ARBA" id="ARBA00022723"/>
    </source>
</evidence>
<dbReference type="EMBL" id="JAFBFI010000005">
    <property type="protein sequence ID" value="MBM7692083.1"/>
    <property type="molecule type" value="Genomic_DNA"/>
</dbReference>
<dbReference type="RefSeq" id="WP_204540882.1">
    <property type="nucleotide sequence ID" value="NZ_JAFBFI010000005.1"/>
</dbReference>
<keyword evidence="1 8" id="KW-0963">Cytoplasm</keyword>
<comment type="subcellular location">
    <subcellularLocation>
        <location evidence="8">Cytoplasm</location>
    </subcellularLocation>
</comment>
<comment type="caution">
    <text evidence="10">The sequence shown here is derived from an EMBL/GenBank/DDBJ whole genome shotgun (WGS) entry which is preliminary data.</text>
</comment>
<keyword evidence="2 8" id="KW-0808">Transferase</keyword>
<evidence type="ECO:0000313" key="11">
    <source>
        <dbReference type="Proteomes" id="UP000823486"/>
    </source>
</evidence>
<sequence length="191" mass="21977">MTIAGIILAGGKSSRFGKPKMFETYKGKYFYEYSVDACKENSLSPLVIATNQNLIPDFKRDDEVEFIIEKETEIHLGPLFAMYHAMNSIEADWYFILSCDIPFVTSDFVSYMISLAEGSSYDAIVPIQAEKIHPLLALYHRRSLPKMQQILSQDIKKIRVFLDEIDVLKVPFPEDNVVFVNINRQEDMLHL</sequence>
<keyword evidence="5 8" id="KW-0460">Magnesium</keyword>
<feature type="binding site" evidence="8">
    <location>
        <begin position="8"/>
        <end position="10"/>
    </location>
    <ligand>
        <name>GTP</name>
        <dbReference type="ChEBI" id="CHEBI:37565"/>
    </ligand>
</feature>
<dbReference type="InterPro" id="IPR013482">
    <property type="entry name" value="Molybde_CF_guanTrfase"/>
</dbReference>
<proteinExistence type="inferred from homology"/>
<evidence type="ECO:0000256" key="6">
    <source>
        <dbReference type="ARBA" id="ARBA00023134"/>
    </source>
</evidence>
<evidence type="ECO:0000256" key="1">
    <source>
        <dbReference type="ARBA" id="ARBA00022490"/>
    </source>
</evidence>
<dbReference type="Gene3D" id="3.90.550.10">
    <property type="entry name" value="Spore Coat Polysaccharide Biosynthesis Protein SpsA, Chain A"/>
    <property type="match status" value="1"/>
</dbReference>